<keyword evidence="3" id="KW-1185">Reference proteome</keyword>
<evidence type="ECO:0000256" key="1">
    <source>
        <dbReference type="ARBA" id="ARBA00023002"/>
    </source>
</evidence>
<dbReference type="GO" id="GO:0016491">
    <property type="term" value="F:oxidoreductase activity"/>
    <property type="evidence" value="ECO:0007669"/>
    <property type="project" value="UniProtKB-KW"/>
</dbReference>
<keyword evidence="1" id="KW-0560">Oxidoreductase</keyword>
<dbReference type="InterPro" id="IPR042098">
    <property type="entry name" value="TauD-like_sf"/>
</dbReference>
<dbReference type="OrthoDB" id="93019at2759"/>
<organism evidence="2 3">
    <name type="scientific">Macrolepiota fuliginosa MF-IS2</name>
    <dbReference type="NCBI Taxonomy" id="1400762"/>
    <lineage>
        <taxon>Eukaryota</taxon>
        <taxon>Fungi</taxon>
        <taxon>Dikarya</taxon>
        <taxon>Basidiomycota</taxon>
        <taxon>Agaricomycotina</taxon>
        <taxon>Agaricomycetes</taxon>
        <taxon>Agaricomycetidae</taxon>
        <taxon>Agaricales</taxon>
        <taxon>Agaricineae</taxon>
        <taxon>Agaricaceae</taxon>
        <taxon>Macrolepiota</taxon>
    </lineage>
</organism>
<name>A0A9P5X6T4_9AGAR</name>
<protein>
    <recommendedName>
        <fullName evidence="4">TauD/TfdA-like domain-containing protein</fullName>
    </recommendedName>
</protein>
<dbReference type="Proteomes" id="UP000807342">
    <property type="component" value="Unassembled WGS sequence"/>
</dbReference>
<dbReference type="EMBL" id="MU151377">
    <property type="protein sequence ID" value="KAF9444416.1"/>
    <property type="molecule type" value="Genomic_DNA"/>
</dbReference>
<accession>A0A9P5X6T4</accession>
<gene>
    <name evidence="2" type="ORF">P691DRAFT_778261</name>
</gene>
<reference evidence="2" key="1">
    <citation type="submission" date="2020-11" db="EMBL/GenBank/DDBJ databases">
        <authorList>
            <consortium name="DOE Joint Genome Institute"/>
            <person name="Ahrendt S."/>
            <person name="Riley R."/>
            <person name="Andreopoulos W."/>
            <person name="Labutti K."/>
            <person name="Pangilinan J."/>
            <person name="Ruiz-Duenas F.J."/>
            <person name="Barrasa J.M."/>
            <person name="Sanchez-Garcia M."/>
            <person name="Camarero S."/>
            <person name="Miyauchi S."/>
            <person name="Serrano A."/>
            <person name="Linde D."/>
            <person name="Babiker R."/>
            <person name="Drula E."/>
            <person name="Ayuso-Fernandez I."/>
            <person name="Pacheco R."/>
            <person name="Padilla G."/>
            <person name="Ferreira P."/>
            <person name="Barriuso J."/>
            <person name="Kellner H."/>
            <person name="Castanera R."/>
            <person name="Alfaro M."/>
            <person name="Ramirez L."/>
            <person name="Pisabarro A.G."/>
            <person name="Kuo A."/>
            <person name="Tritt A."/>
            <person name="Lipzen A."/>
            <person name="He G."/>
            <person name="Yan M."/>
            <person name="Ng V."/>
            <person name="Cullen D."/>
            <person name="Martin F."/>
            <person name="Rosso M.-N."/>
            <person name="Henrissat B."/>
            <person name="Hibbett D."/>
            <person name="Martinez A.T."/>
            <person name="Grigoriev I.V."/>
        </authorList>
    </citation>
    <scope>NUCLEOTIDE SEQUENCE</scope>
    <source>
        <strain evidence="2">MF-IS2</strain>
    </source>
</reference>
<proteinExistence type="predicted"/>
<evidence type="ECO:0000313" key="3">
    <source>
        <dbReference type="Proteomes" id="UP000807342"/>
    </source>
</evidence>
<evidence type="ECO:0000313" key="2">
    <source>
        <dbReference type="EMBL" id="KAF9444416.1"/>
    </source>
</evidence>
<dbReference type="Gene3D" id="3.60.130.10">
    <property type="entry name" value="Clavaminate synthase-like"/>
    <property type="match status" value="1"/>
</dbReference>
<sequence>MAIELALLPLSASANPSKFSNFGREVEGLHPGKLTPEQLEDHDVLLFRNVAITPEEQYALPSLLNCNPNPMDTVTARPSQPRH</sequence>
<comment type="caution">
    <text evidence="2">The sequence shown here is derived from an EMBL/GenBank/DDBJ whole genome shotgun (WGS) entry which is preliminary data.</text>
</comment>
<evidence type="ECO:0008006" key="4">
    <source>
        <dbReference type="Google" id="ProtNLM"/>
    </source>
</evidence>
<dbReference type="AlphaFoldDB" id="A0A9P5X6T4"/>